<geneLocation type="plasmid" evidence="1">
    <name>pAv-optrA</name>
</geneLocation>
<dbReference type="NCBIfam" id="NF041427">
    <property type="entry name" value="TrsD"/>
    <property type="match status" value="1"/>
</dbReference>
<reference evidence="1" key="1">
    <citation type="submission" date="2020-12" db="EMBL/GenBank/DDBJ databases">
        <authorList>
            <person name="Brenciani A."/>
            <person name="Morroni G."/>
            <person name="Fioriti S."/>
            <person name="Coccitto S.N."/>
            <person name="Cinthi M."/>
            <person name="Giovanetti E."/>
        </authorList>
    </citation>
    <scope>NUCLEOTIDE SEQUENCE</scope>
    <source>
        <plasmid evidence="1">pAv-optrA</plasmid>
    </source>
</reference>
<dbReference type="AlphaFoldDB" id="A0A8F3EN72"/>
<name>A0A8F3EN72_9LACT</name>
<accession>A0A8F3EN72</accession>
<sequence>MKFFNQTKKEEKNKSLEFTWQPRKINKHSETIEDMSIIQAPYMDFVVTKTGYLISMIEISGINLELLNDEEQTYVFDTYNAFLMNTLGDNSNETQQYLDMTMPVDFDRYILSYKKRYLLENNPARKRLIASYIYDLQEKIRHNEMSTKRHILVIKEKIKESSLLALESSASELNAKILTYQNRLEDDFESYDVQAKKLYADEIQSILKHLINFNGN</sequence>
<protein>
    <recommendedName>
        <fullName evidence="2">Conjugal transfer protein</fullName>
    </recommendedName>
</protein>
<keyword evidence="1" id="KW-0614">Plasmid</keyword>
<evidence type="ECO:0008006" key="2">
    <source>
        <dbReference type="Google" id="ProtNLM"/>
    </source>
</evidence>
<organism evidence="1">
    <name type="scientific">Aerococcus viridans</name>
    <dbReference type="NCBI Taxonomy" id="1377"/>
    <lineage>
        <taxon>Bacteria</taxon>
        <taxon>Bacillati</taxon>
        <taxon>Bacillota</taxon>
        <taxon>Bacilli</taxon>
        <taxon>Lactobacillales</taxon>
        <taxon>Aerococcaceae</taxon>
        <taxon>Aerococcus</taxon>
    </lineage>
</organism>
<dbReference type="RefSeq" id="WP_218673635.1">
    <property type="nucleotide sequence ID" value="NZ_MW364930.1"/>
</dbReference>
<evidence type="ECO:0000313" key="1">
    <source>
        <dbReference type="EMBL" id="QWY91696.1"/>
    </source>
</evidence>
<dbReference type="EMBL" id="MW364930">
    <property type="protein sequence ID" value="QWY91696.1"/>
    <property type="molecule type" value="Genomic_DNA"/>
</dbReference>
<proteinExistence type="predicted"/>